<name>A0A072TKR1_MEDTR</name>
<reference evidence="2 4" key="2">
    <citation type="journal article" date="2014" name="BMC Genomics">
        <title>An improved genome release (version Mt4.0) for the model legume Medicago truncatula.</title>
        <authorList>
            <person name="Tang H."/>
            <person name="Krishnakumar V."/>
            <person name="Bidwell S."/>
            <person name="Rosen B."/>
            <person name="Chan A."/>
            <person name="Zhou S."/>
            <person name="Gentzbittel L."/>
            <person name="Childs K.L."/>
            <person name="Yandell M."/>
            <person name="Gundlach H."/>
            <person name="Mayer K.F."/>
            <person name="Schwartz D.C."/>
            <person name="Town C.D."/>
        </authorList>
    </citation>
    <scope>GENOME REANNOTATION</scope>
    <source>
        <strain evidence="2">A17</strain>
        <strain evidence="3 4">cv. Jemalong A17</strain>
    </source>
</reference>
<reference evidence="3" key="3">
    <citation type="submission" date="2015-06" db="UniProtKB">
        <authorList>
            <consortium name="EnsemblPlants"/>
        </authorList>
    </citation>
    <scope>IDENTIFICATION</scope>
    <source>
        <strain evidence="3">cv. Jemalong A17</strain>
    </source>
</reference>
<dbReference type="Proteomes" id="UP000002051">
    <property type="component" value="Unassembled WGS sequence"/>
</dbReference>
<dbReference type="EnsemblPlants" id="KEH17438">
    <property type="protein sequence ID" value="KEH17438"/>
    <property type="gene ID" value="MTR_0015s0160"/>
</dbReference>
<dbReference type="AlphaFoldDB" id="A0A072TKR1"/>
<accession>A0A072TKR1</accession>
<organism evidence="2 4">
    <name type="scientific">Medicago truncatula</name>
    <name type="common">Barrel medic</name>
    <name type="synonym">Medicago tribuloides</name>
    <dbReference type="NCBI Taxonomy" id="3880"/>
    <lineage>
        <taxon>Eukaryota</taxon>
        <taxon>Viridiplantae</taxon>
        <taxon>Streptophyta</taxon>
        <taxon>Embryophyta</taxon>
        <taxon>Tracheophyta</taxon>
        <taxon>Spermatophyta</taxon>
        <taxon>Magnoliopsida</taxon>
        <taxon>eudicotyledons</taxon>
        <taxon>Gunneridae</taxon>
        <taxon>Pentapetalae</taxon>
        <taxon>rosids</taxon>
        <taxon>fabids</taxon>
        <taxon>Fabales</taxon>
        <taxon>Fabaceae</taxon>
        <taxon>Papilionoideae</taxon>
        <taxon>50 kb inversion clade</taxon>
        <taxon>NPAAA clade</taxon>
        <taxon>Hologalegina</taxon>
        <taxon>IRL clade</taxon>
        <taxon>Trifolieae</taxon>
        <taxon>Medicago</taxon>
    </lineage>
</organism>
<evidence type="ECO:0000313" key="4">
    <source>
        <dbReference type="Proteomes" id="UP000002051"/>
    </source>
</evidence>
<dbReference type="GO" id="GO:0003735">
    <property type="term" value="F:structural constituent of ribosome"/>
    <property type="evidence" value="ECO:0007669"/>
    <property type="project" value="InterPro"/>
</dbReference>
<evidence type="ECO:0000256" key="1">
    <source>
        <dbReference type="SAM" id="MobiDB-lite"/>
    </source>
</evidence>
<protein>
    <submittedName>
        <fullName evidence="2 3">Uncharacterized protein</fullName>
    </submittedName>
</protein>
<gene>
    <name evidence="2" type="ORF">MTR_0015s0160</name>
</gene>
<proteinExistence type="predicted"/>
<keyword evidence="4" id="KW-1185">Reference proteome</keyword>
<sequence length="556" mass="63390">MASSSSVPGSSSNMQQPETPAYEIKGRTMSLEEWDLKVQTGNPLDFKSLAFHGCDISKYYEAQGLVEYFKFLNGPTYQTLVRHFWVRASIYDRAAAKLEEDEKVLLYPELEGKTREEMGLEPFVQTEIRSSIMGIPIHISERVIAYVLRRPAHGTYKGGIQNPKQSPWNEIVNQTIFNNNVKGVFSELDVEKRMLLKIQNANLLPKDGSSDQPSLEHRIFLHLFIRREYANVPKYMFQHMTQQLRESQIKNRCWVPYGRLLSENFYQGGIIKALINVNFFNDTQLGTETGKIINGGTLKHMKVIGKDDYKRLSTYMKESDSVSALMKDFPPICKKDALEVQMHFIRDHYETYGTRISLKDVPDEMYGGVLPVVKSRKTKRKPLSKEVYLEEGSEQPSKKTKERKRNASEQLATSELPTIQEEAQDLNAEEILTKRTRRSKNVATSQDGSDQPAIPNKKKKHAIRKLRMATSAPEEQEKEVAASELVTREMRNKQAKDVAALQKALEIVKQIDIPASSIVNENVGEAAEPMMKASEEVQELIASELCCCFLRSNLIR</sequence>
<dbReference type="HOGENOM" id="CLU_015296_0_0_1"/>
<feature type="region of interest" description="Disordered" evidence="1">
    <location>
        <begin position="431"/>
        <end position="460"/>
    </location>
</feature>
<evidence type="ECO:0000313" key="2">
    <source>
        <dbReference type="EMBL" id="KEH17438.1"/>
    </source>
</evidence>
<dbReference type="EMBL" id="KL402740">
    <property type="protein sequence ID" value="KEH17438.1"/>
    <property type="molecule type" value="Genomic_DNA"/>
</dbReference>
<dbReference type="PANTHER" id="PTHR10792">
    <property type="entry name" value="60S RIBOSOMAL PROTEIN L24"/>
    <property type="match status" value="1"/>
</dbReference>
<dbReference type="PANTHER" id="PTHR10792:SF8">
    <property type="entry name" value="RIBOSOME BIOGENESIS PROTEIN RLP24-RELATED"/>
    <property type="match status" value="1"/>
</dbReference>
<dbReference type="InterPro" id="IPR056366">
    <property type="entry name" value="Ribosomal_eL24"/>
</dbReference>
<evidence type="ECO:0000313" key="3">
    <source>
        <dbReference type="EnsemblPlants" id="KEH17438"/>
    </source>
</evidence>
<feature type="region of interest" description="Disordered" evidence="1">
    <location>
        <begin position="381"/>
        <end position="416"/>
    </location>
</feature>
<reference evidence="2 4" key="1">
    <citation type="journal article" date="2011" name="Nature">
        <title>The Medicago genome provides insight into the evolution of rhizobial symbioses.</title>
        <authorList>
            <person name="Young N.D."/>
            <person name="Debelle F."/>
            <person name="Oldroyd G.E."/>
            <person name="Geurts R."/>
            <person name="Cannon S.B."/>
            <person name="Udvardi M.K."/>
            <person name="Benedito V.A."/>
            <person name="Mayer K.F."/>
            <person name="Gouzy J."/>
            <person name="Schoof H."/>
            <person name="Van de Peer Y."/>
            <person name="Proost S."/>
            <person name="Cook D.R."/>
            <person name="Meyers B.C."/>
            <person name="Spannagl M."/>
            <person name="Cheung F."/>
            <person name="De Mita S."/>
            <person name="Krishnakumar V."/>
            <person name="Gundlach H."/>
            <person name="Zhou S."/>
            <person name="Mudge J."/>
            <person name="Bharti A.K."/>
            <person name="Murray J.D."/>
            <person name="Naoumkina M.A."/>
            <person name="Rosen B."/>
            <person name="Silverstein K.A."/>
            <person name="Tang H."/>
            <person name="Rombauts S."/>
            <person name="Zhao P.X."/>
            <person name="Zhou P."/>
            <person name="Barbe V."/>
            <person name="Bardou P."/>
            <person name="Bechner M."/>
            <person name="Bellec A."/>
            <person name="Berger A."/>
            <person name="Berges H."/>
            <person name="Bidwell S."/>
            <person name="Bisseling T."/>
            <person name="Choisne N."/>
            <person name="Couloux A."/>
            <person name="Denny R."/>
            <person name="Deshpande S."/>
            <person name="Dai X."/>
            <person name="Doyle J.J."/>
            <person name="Dudez A.M."/>
            <person name="Farmer A.D."/>
            <person name="Fouteau S."/>
            <person name="Franken C."/>
            <person name="Gibelin C."/>
            <person name="Gish J."/>
            <person name="Goldstein S."/>
            <person name="Gonzalez A.J."/>
            <person name="Green P.J."/>
            <person name="Hallab A."/>
            <person name="Hartog M."/>
            <person name="Hua A."/>
            <person name="Humphray S.J."/>
            <person name="Jeong D.H."/>
            <person name="Jing Y."/>
            <person name="Jocker A."/>
            <person name="Kenton S.M."/>
            <person name="Kim D.J."/>
            <person name="Klee K."/>
            <person name="Lai H."/>
            <person name="Lang C."/>
            <person name="Lin S."/>
            <person name="Macmil S.L."/>
            <person name="Magdelenat G."/>
            <person name="Matthews L."/>
            <person name="McCorrison J."/>
            <person name="Monaghan E.L."/>
            <person name="Mun J.H."/>
            <person name="Najar F.Z."/>
            <person name="Nicholson C."/>
            <person name="Noirot C."/>
            <person name="O'Bleness M."/>
            <person name="Paule C.R."/>
            <person name="Poulain J."/>
            <person name="Prion F."/>
            <person name="Qin B."/>
            <person name="Qu C."/>
            <person name="Retzel E.F."/>
            <person name="Riddle C."/>
            <person name="Sallet E."/>
            <person name="Samain S."/>
            <person name="Samson N."/>
            <person name="Sanders I."/>
            <person name="Saurat O."/>
            <person name="Scarpelli C."/>
            <person name="Schiex T."/>
            <person name="Segurens B."/>
            <person name="Severin A.J."/>
            <person name="Sherrier D.J."/>
            <person name="Shi R."/>
            <person name="Sims S."/>
            <person name="Singer S.R."/>
            <person name="Sinharoy S."/>
            <person name="Sterck L."/>
            <person name="Viollet A."/>
            <person name="Wang B.B."/>
            <person name="Wang K."/>
            <person name="Wang M."/>
            <person name="Wang X."/>
            <person name="Warfsmann J."/>
            <person name="Weissenbach J."/>
            <person name="White D.D."/>
            <person name="White J.D."/>
            <person name="Wiley G.B."/>
            <person name="Wincker P."/>
            <person name="Xing Y."/>
            <person name="Yang L."/>
            <person name="Yao Z."/>
            <person name="Ying F."/>
            <person name="Zhai J."/>
            <person name="Zhou L."/>
            <person name="Zuber A."/>
            <person name="Denarie J."/>
            <person name="Dixon R.A."/>
            <person name="May G.D."/>
            <person name="Schwartz D.C."/>
            <person name="Rogers J."/>
            <person name="Quetier F."/>
            <person name="Town C.D."/>
            <person name="Roe B.A."/>
        </authorList>
    </citation>
    <scope>NUCLEOTIDE SEQUENCE [LARGE SCALE GENOMIC DNA]</scope>
    <source>
        <strain evidence="2">A17</strain>
        <strain evidence="3 4">cv. Jemalong A17</strain>
    </source>
</reference>